<comment type="caution">
    <text evidence="1">The sequence shown here is derived from an EMBL/GenBank/DDBJ whole genome shotgun (WGS) entry which is preliminary data.</text>
</comment>
<sequence>MDTQTKSILSFKFTNIKTPLTDNVKTHIELLDILSNYDSMPYVIHHRFLQLMESYSNQFCEDTFNIIHNEFKYKKRTIAFLCEVLDHFKITHDLRGLLSDASTYHIPDWKTNGCEYIQSAKKVYKNILGR</sequence>
<reference evidence="1" key="1">
    <citation type="submission" date="2023-05" db="EMBL/GenBank/DDBJ databases">
        <title>Mariniplasma microaerophilum sp. nov., a novel anaerobic mollicute isolated from terrestrial mud volcano, Taman Peninsula, Russia.</title>
        <authorList>
            <person name="Khomyakova M.A."/>
            <person name="Merkel A.Y."/>
            <person name="Slobodkin A.I."/>
        </authorList>
    </citation>
    <scope>NUCLEOTIDE SEQUENCE</scope>
    <source>
        <strain evidence="1">M4Ah</strain>
    </source>
</reference>
<proteinExistence type="predicted"/>
<evidence type="ECO:0000313" key="1">
    <source>
        <dbReference type="EMBL" id="MDI6452355.1"/>
    </source>
</evidence>
<accession>A0AAW6U3A5</accession>
<gene>
    <name evidence="1" type="ORF">QJ521_02155</name>
</gene>
<dbReference type="EMBL" id="JASCXW010000004">
    <property type="protein sequence ID" value="MDI6452355.1"/>
    <property type="molecule type" value="Genomic_DNA"/>
</dbReference>
<dbReference type="Proteomes" id="UP001431532">
    <property type="component" value="Unassembled WGS sequence"/>
</dbReference>
<evidence type="ECO:0000313" key="2">
    <source>
        <dbReference type="Proteomes" id="UP001431532"/>
    </source>
</evidence>
<dbReference type="RefSeq" id="WP_282838770.1">
    <property type="nucleotide sequence ID" value="NZ_JASCXW010000004.1"/>
</dbReference>
<name>A0AAW6U3A5_9MOLU</name>
<dbReference type="AlphaFoldDB" id="A0AAW6U3A5"/>
<organism evidence="1 2">
    <name type="scientific">Peloplasma aerotolerans</name>
    <dbReference type="NCBI Taxonomy" id="3044389"/>
    <lineage>
        <taxon>Bacteria</taxon>
        <taxon>Bacillati</taxon>
        <taxon>Mycoplasmatota</taxon>
        <taxon>Mollicutes</taxon>
        <taxon>Acholeplasmatales</taxon>
        <taxon>Acholeplasmataceae</taxon>
        <taxon>Peloplasma</taxon>
    </lineage>
</organism>
<keyword evidence="2" id="KW-1185">Reference proteome</keyword>
<protein>
    <submittedName>
        <fullName evidence="1">Uncharacterized protein</fullName>
    </submittedName>
</protein>